<sequence length="158" mass="17875">YETDRLKPDADDSQIISCAISNGEHTVAYPWVGEAIIETSRLLRSPIPKIAANIKFEERWTRKVLGHGVRNWKRDTMQAAHVLNNEPGITSVKFQAFVRLGVGDYDSHIVPYFKSASSNAPNRIKELNLSDLLLYNGMDALLEFKIAEKQMKEMGDKI</sequence>
<gene>
    <name evidence="1" type="ORF">LCGC14_2982360</name>
</gene>
<dbReference type="InterPro" id="IPR036397">
    <property type="entry name" value="RNaseH_sf"/>
</dbReference>
<dbReference type="SUPFAM" id="SSF53098">
    <property type="entry name" value="Ribonuclease H-like"/>
    <property type="match status" value="1"/>
</dbReference>
<feature type="non-terminal residue" evidence="1">
    <location>
        <position position="1"/>
    </location>
</feature>
<organism evidence="1">
    <name type="scientific">marine sediment metagenome</name>
    <dbReference type="NCBI Taxonomy" id="412755"/>
    <lineage>
        <taxon>unclassified sequences</taxon>
        <taxon>metagenomes</taxon>
        <taxon>ecological metagenomes</taxon>
    </lineage>
</organism>
<dbReference type="AlphaFoldDB" id="A0A0F8X674"/>
<dbReference type="GO" id="GO:0003676">
    <property type="term" value="F:nucleic acid binding"/>
    <property type="evidence" value="ECO:0007669"/>
    <property type="project" value="InterPro"/>
</dbReference>
<dbReference type="EMBL" id="LAZR01060940">
    <property type="protein sequence ID" value="KKK64622.1"/>
    <property type="molecule type" value="Genomic_DNA"/>
</dbReference>
<protein>
    <submittedName>
        <fullName evidence="1">Uncharacterized protein</fullName>
    </submittedName>
</protein>
<dbReference type="Gene3D" id="3.30.420.10">
    <property type="entry name" value="Ribonuclease H-like superfamily/Ribonuclease H"/>
    <property type="match status" value="1"/>
</dbReference>
<name>A0A0F8X674_9ZZZZ</name>
<dbReference type="InterPro" id="IPR012337">
    <property type="entry name" value="RNaseH-like_sf"/>
</dbReference>
<reference evidence="1" key="1">
    <citation type="journal article" date="2015" name="Nature">
        <title>Complex archaea that bridge the gap between prokaryotes and eukaryotes.</title>
        <authorList>
            <person name="Spang A."/>
            <person name="Saw J.H."/>
            <person name="Jorgensen S.L."/>
            <person name="Zaremba-Niedzwiedzka K."/>
            <person name="Martijn J."/>
            <person name="Lind A.E."/>
            <person name="van Eijk R."/>
            <person name="Schleper C."/>
            <person name="Guy L."/>
            <person name="Ettema T.J."/>
        </authorList>
    </citation>
    <scope>NUCLEOTIDE SEQUENCE</scope>
</reference>
<accession>A0A0F8X674</accession>
<proteinExistence type="predicted"/>
<evidence type="ECO:0000313" key="1">
    <source>
        <dbReference type="EMBL" id="KKK64622.1"/>
    </source>
</evidence>
<comment type="caution">
    <text evidence="1">The sequence shown here is derived from an EMBL/GenBank/DDBJ whole genome shotgun (WGS) entry which is preliminary data.</text>
</comment>